<dbReference type="GeneID" id="11256828"/>
<evidence type="ECO:0000313" key="1">
    <source>
        <dbReference type="EMBL" id="AEQ32741.1"/>
    </source>
</evidence>
<sequence length="186" mass="21970">MVVIKILSSIMDYLETIFPTIFHNGGMLAGSFVRDCIIREELVDKNRDIDVLIPFENSIKLQKDLVDKFKAEIVTKDYNESDCTSHYLALIDGYEFDIFSGDRYFHCYLSPPDVDVNTLIWDYSGLMSWYDYDENTIYGYQMEIDDIVQRCLNKQAVIIRDEWIGDENYLEQRLEKLIKKNWTILN</sequence>
<gene>
    <name evidence="1" type="primary">mg962</name>
</gene>
<dbReference type="OrthoDB" id="22745at10239"/>
<dbReference type="EMBL" id="JN258408">
    <property type="protein sequence ID" value="AEQ32741.1"/>
    <property type="molecule type" value="Genomic_DNA"/>
</dbReference>
<protein>
    <submittedName>
        <fullName evidence="1">Uncharacterized protein mg962</fullName>
    </submittedName>
</protein>
<accession>G5CST9</accession>
<dbReference type="KEGG" id="vg:11256828"/>
<name>G5CST9_9VIRU</name>
<proteinExistence type="predicted"/>
<reference evidence="1" key="1">
    <citation type="journal article" date="2011" name="Proc. Natl. Acad. Sci. U.S.A.">
        <title>Distant Mimivirus relative with a larger genome highlights the fundamental features of Megaviridae.</title>
        <authorList>
            <person name="Arslan D."/>
            <person name="Legendre M."/>
            <person name="Seltzer V."/>
            <person name="Abergel C."/>
            <person name="Claverie J.M."/>
        </authorList>
    </citation>
    <scope>NUCLEOTIDE SEQUENCE [LARGE SCALE GENOMIC DNA]</scope>
</reference>
<dbReference type="RefSeq" id="YP_004895013.1">
    <property type="nucleotide sequence ID" value="NC_016072.1"/>
</dbReference>
<organism evidence="1">
    <name type="scientific">Megavirus chiliensis</name>
    <dbReference type="NCBI Taxonomy" id="1094892"/>
    <lineage>
        <taxon>Viruses</taxon>
        <taxon>Varidnaviria</taxon>
        <taxon>Bamfordvirae</taxon>
        <taxon>Nucleocytoviricota</taxon>
        <taxon>Megaviricetes</taxon>
        <taxon>Imitervirales</taxon>
        <taxon>Mimiviridae</taxon>
        <taxon>Megamimivirinae</taxon>
        <taxon>Megavirus</taxon>
        <taxon>Megavirus chilense</taxon>
    </lineage>
</organism>